<keyword evidence="15" id="KW-1185">Reference proteome</keyword>
<evidence type="ECO:0000256" key="11">
    <source>
        <dbReference type="ARBA" id="ARBA00023136"/>
    </source>
</evidence>
<gene>
    <name evidence="14" type="ORF">JIN78_14520</name>
</gene>
<reference evidence="14" key="1">
    <citation type="submission" date="2021-01" db="EMBL/GenBank/DDBJ databases">
        <title>Modified the classification status of verrucomicrobia.</title>
        <authorList>
            <person name="Feng X."/>
        </authorList>
    </citation>
    <scope>NUCLEOTIDE SEQUENCE</scope>
    <source>
        <strain evidence="14">KCTC 12986</strain>
    </source>
</reference>
<keyword evidence="9 13" id="KW-1133">Transmembrane helix</keyword>
<sequence length="493" mass="53664">MNFKLLARVLGLLLMMESLALLACTLFSFFEAGWESSASRALATATLTALCLGLLLVLVGRGKYERIPRREGVLIVGAGWMTSTLIGSIPFVLSEPGLSPAAAFFESASGLTTTGSTVISDLYAWPKGVLLWRAVSQWLGGLGILVLFVALLASLGAGTKSLFRNESSFEASETSHAKIRDTALLLWKLYLVMTVVCLLGLRALGMTWFDAVSHAFTCMSTGGFSNHNASIGYFSTWETGLAIELWLMFFMLLGSISFLVYVVILRRNWKRLRNEEEAKWYLIFILVAIVSIVAIKFVLGGRELWASLRGASFTVVSIVSSTGYGTEDFEQWPVGAHFIVLGLMLMGGCAGSTAGGAKVSRILLLVRAVHQEIVQAFRPNQVFRLQVNGNSINSQSRSQTVLFVALFWFIAIVSMMVVSVLETTNGVDFETTVAAVLTTLSNIGPGFGAVGPTDNFSHFGDATLVYLALLMVMGRLEIFAFLVLFVPAAWRRF</sequence>
<feature type="transmembrane region" description="Helical" evidence="13">
    <location>
        <begin position="278"/>
        <end position="299"/>
    </location>
</feature>
<keyword evidence="10" id="KW-0406">Ion transport</keyword>
<name>A0A934VNQ7_9BACT</name>
<evidence type="ECO:0000256" key="7">
    <source>
        <dbReference type="ARBA" id="ARBA00022692"/>
    </source>
</evidence>
<feature type="binding site" evidence="12">
    <location>
        <position position="113"/>
    </location>
    <ligand>
        <name>K(+)</name>
        <dbReference type="ChEBI" id="CHEBI:29103"/>
    </ligand>
</feature>
<evidence type="ECO:0000256" key="3">
    <source>
        <dbReference type="ARBA" id="ARBA00022448"/>
    </source>
</evidence>
<evidence type="ECO:0000256" key="6">
    <source>
        <dbReference type="ARBA" id="ARBA00022538"/>
    </source>
</evidence>
<dbReference type="GO" id="GO:0046872">
    <property type="term" value="F:metal ion binding"/>
    <property type="evidence" value="ECO:0007669"/>
    <property type="project" value="UniProtKB-KW"/>
</dbReference>
<dbReference type="PIRSF" id="PIRSF006247">
    <property type="entry name" value="TrkH"/>
    <property type="match status" value="1"/>
</dbReference>
<evidence type="ECO:0000313" key="14">
    <source>
        <dbReference type="EMBL" id="MBK1835280.1"/>
    </source>
</evidence>
<feature type="transmembrane region" description="Helical" evidence="13">
    <location>
        <begin position="334"/>
        <end position="357"/>
    </location>
</feature>
<keyword evidence="6" id="KW-0633">Potassium transport</keyword>
<evidence type="ECO:0000256" key="13">
    <source>
        <dbReference type="SAM" id="Phobius"/>
    </source>
</evidence>
<feature type="binding site" evidence="12">
    <location>
        <position position="442"/>
    </location>
    <ligand>
        <name>K(+)</name>
        <dbReference type="ChEBI" id="CHEBI:29103"/>
    </ligand>
</feature>
<evidence type="ECO:0000256" key="4">
    <source>
        <dbReference type="ARBA" id="ARBA00022475"/>
    </source>
</evidence>
<evidence type="ECO:0000313" key="15">
    <source>
        <dbReference type="Proteomes" id="UP000604083"/>
    </source>
</evidence>
<evidence type="ECO:0000256" key="1">
    <source>
        <dbReference type="ARBA" id="ARBA00004429"/>
    </source>
</evidence>
<feature type="binding site" evidence="12">
    <location>
        <position position="114"/>
    </location>
    <ligand>
        <name>K(+)</name>
        <dbReference type="ChEBI" id="CHEBI:29103"/>
    </ligand>
</feature>
<evidence type="ECO:0000256" key="2">
    <source>
        <dbReference type="ARBA" id="ARBA00009137"/>
    </source>
</evidence>
<keyword evidence="3" id="KW-0813">Transport</keyword>
<feature type="transmembrane region" description="Helical" evidence="13">
    <location>
        <begin position="138"/>
        <end position="163"/>
    </location>
</feature>
<feature type="transmembrane region" description="Helical" evidence="13">
    <location>
        <begin position="38"/>
        <end position="60"/>
    </location>
</feature>
<feature type="transmembrane region" description="Helical" evidence="13">
    <location>
        <begin position="72"/>
        <end position="93"/>
    </location>
</feature>
<dbReference type="Proteomes" id="UP000604083">
    <property type="component" value="Unassembled WGS sequence"/>
</dbReference>
<dbReference type="GO" id="GO:0005886">
    <property type="term" value="C:plasma membrane"/>
    <property type="evidence" value="ECO:0007669"/>
    <property type="project" value="UniProtKB-SubCell"/>
</dbReference>
<feature type="transmembrane region" description="Helical" evidence="13">
    <location>
        <begin position="245"/>
        <end position="266"/>
    </location>
</feature>
<dbReference type="EMBL" id="JAENIO010000046">
    <property type="protein sequence ID" value="MBK1835280.1"/>
    <property type="molecule type" value="Genomic_DNA"/>
</dbReference>
<evidence type="ECO:0000256" key="12">
    <source>
        <dbReference type="PIRSR" id="PIRSR006247-1"/>
    </source>
</evidence>
<evidence type="ECO:0000256" key="8">
    <source>
        <dbReference type="ARBA" id="ARBA00022958"/>
    </source>
</evidence>
<comment type="caution">
    <text evidence="14">The sequence shown here is derived from an EMBL/GenBank/DDBJ whole genome shotgun (WGS) entry which is preliminary data.</text>
</comment>
<dbReference type="PANTHER" id="PTHR32024:SF2">
    <property type="entry name" value="TRK SYSTEM POTASSIUM UPTAKE PROTEIN TRKG-RELATED"/>
    <property type="match status" value="1"/>
</dbReference>
<feature type="binding site" evidence="12">
    <location>
        <position position="322"/>
    </location>
    <ligand>
        <name>K(+)</name>
        <dbReference type="ChEBI" id="CHEBI:29103"/>
    </ligand>
</feature>
<feature type="binding site" evidence="12">
    <location>
        <position position="222"/>
    </location>
    <ligand>
        <name>K(+)</name>
        <dbReference type="ChEBI" id="CHEBI:29103"/>
    </ligand>
</feature>
<evidence type="ECO:0000256" key="5">
    <source>
        <dbReference type="ARBA" id="ARBA00022519"/>
    </source>
</evidence>
<dbReference type="PANTHER" id="PTHR32024">
    <property type="entry name" value="TRK SYSTEM POTASSIUM UPTAKE PROTEIN TRKG-RELATED"/>
    <property type="match status" value="1"/>
</dbReference>
<keyword evidence="4" id="KW-1003">Cell membrane</keyword>
<feature type="transmembrane region" description="Helical" evidence="13">
    <location>
        <begin position="184"/>
        <end position="204"/>
    </location>
</feature>
<comment type="similarity">
    <text evidence="2">Belongs to the TrkH potassium transport family.</text>
</comment>
<keyword evidence="12" id="KW-0479">Metal-binding</keyword>
<keyword evidence="8 12" id="KW-0630">Potassium</keyword>
<dbReference type="AlphaFoldDB" id="A0A934VNQ7"/>
<evidence type="ECO:0000256" key="10">
    <source>
        <dbReference type="ARBA" id="ARBA00023065"/>
    </source>
</evidence>
<proteinExistence type="inferred from homology"/>
<keyword evidence="7 13" id="KW-0812">Transmembrane</keyword>
<accession>A0A934VNQ7</accession>
<organism evidence="14 15">
    <name type="scientific">Roseibacillus ishigakijimensis</name>
    <dbReference type="NCBI Taxonomy" id="454146"/>
    <lineage>
        <taxon>Bacteria</taxon>
        <taxon>Pseudomonadati</taxon>
        <taxon>Verrucomicrobiota</taxon>
        <taxon>Verrucomicrobiia</taxon>
        <taxon>Verrucomicrobiales</taxon>
        <taxon>Verrucomicrobiaceae</taxon>
        <taxon>Roseibacillus</taxon>
    </lineage>
</organism>
<keyword evidence="11 13" id="KW-0472">Membrane</keyword>
<evidence type="ECO:0000256" key="9">
    <source>
        <dbReference type="ARBA" id="ARBA00022989"/>
    </source>
</evidence>
<feature type="transmembrane region" description="Helical" evidence="13">
    <location>
        <begin position="401"/>
        <end position="421"/>
    </location>
</feature>
<keyword evidence="5" id="KW-0997">Cell inner membrane</keyword>
<comment type="subcellular location">
    <subcellularLocation>
        <location evidence="1">Cell inner membrane</location>
        <topology evidence="1">Multi-pass membrane protein</topology>
    </subcellularLocation>
</comment>
<dbReference type="InterPro" id="IPR003445">
    <property type="entry name" value="Cat_transpt"/>
</dbReference>
<dbReference type="GO" id="GO:0015379">
    <property type="term" value="F:potassium:chloride symporter activity"/>
    <property type="evidence" value="ECO:0007669"/>
    <property type="project" value="InterPro"/>
</dbReference>
<dbReference type="InterPro" id="IPR004772">
    <property type="entry name" value="TrkH"/>
</dbReference>
<feature type="transmembrane region" description="Helical" evidence="13">
    <location>
        <begin position="464"/>
        <end position="490"/>
    </location>
</feature>
<dbReference type="RefSeq" id="WP_200392716.1">
    <property type="nucleotide sequence ID" value="NZ_JAENIO010000046.1"/>
</dbReference>
<protein>
    <submittedName>
        <fullName evidence="14">TrkH family potassium uptake protein</fullName>
    </submittedName>
</protein>
<dbReference type="Pfam" id="PF02386">
    <property type="entry name" value="TrkH"/>
    <property type="match status" value="1"/>
</dbReference>